<protein>
    <recommendedName>
        <fullName evidence="1">F-box domain-containing protein</fullName>
    </recommendedName>
</protein>
<keyword evidence="3" id="KW-1185">Reference proteome</keyword>
<dbReference type="EMBL" id="WIXE01017531">
    <property type="protein sequence ID" value="KAK5971651.1"/>
    <property type="molecule type" value="Genomic_DNA"/>
</dbReference>
<dbReference type="Proteomes" id="UP001331761">
    <property type="component" value="Unassembled WGS sequence"/>
</dbReference>
<dbReference type="InterPro" id="IPR036047">
    <property type="entry name" value="F-box-like_dom_sf"/>
</dbReference>
<dbReference type="SMART" id="SM00355">
    <property type="entry name" value="ZnF_C2H2"/>
    <property type="match status" value="2"/>
</dbReference>
<reference evidence="2 3" key="1">
    <citation type="submission" date="2019-10" db="EMBL/GenBank/DDBJ databases">
        <title>Assembly and Annotation for the nematode Trichostrongylus colubriformis.</title>
        <authorList>
            <person name="Martin J."/>
        </authorList>
    </citation>
    <scope>NUCLEOTIDE SEQUENCE [LARGE SCALE GENOMIC DNA]</scope>
    <source>
        <strain evidence="2">G859</strain>
        <tissue evidence="2">Whole worm</tissue>
    </source>
</reference>
<accession>A0AAN8F1S9</accession>
<dbReference type="AlphaFoldDB" id="A0AAN8F1S9"/>
<evidence type="ECO:0000313" key="2">
    <source>
        <dbReference type="EMBL" id="KAK5971651.1"/>
    </source>
</evidence>
<gene>
    <name evidence="2" type="ORF">GCK32_002699</name>
</gene>
<feature type="domain" description="F-box" evidence="1">
    <location>
        <begin position="207"/>
        <end position="254"/>
    </location>
</feature>
<dbReference type="SUPFAM" id="SSF81383">
    <property type="entry name" value="F-box domain"/>
    <property type="match status" value="1"/>
</dbReference>
<dbReference type="InterPro" id="IPR013087">
    <property type="entry name" value="Znf_C2H2_type"/>
</dbReference>
<proteinExistence type="predicted"/>
<organism evidence="2 3">
    <name type="scientific">Trichostrongylus colubriformis</name>
    <name type="common">Black scour worm</name>
    <dbReference type="NCBI Taxonomy" id="6319"/>
    <lineage>
        <taxon>Eukaryota</taxon>
        <taxon>Metazoa</taxon>
        <taxon>Ecdysozoa</taxon>
        <taxon>Nematoda</taxon>
        <taxon>Chromadorea</taxon>
        <taxon>Rhabditida</taxon>
        <taxon>Rhabditina</taxon>
        <taxon>Rhabditomorpha</taxon>
        <taxon>Strongyloidea</taxon>
        <taxon>Trichostrongylidae</taxon>
        <taxon>Trichostrongylus</taxon>
    </lineage>
</organism>
<comment type="caution">
    <text evidence="2">The sequence shown here is derived from an EMBL/GenBank/DDBJ whole genome shotgun (WGS) entry which is preliminary data.</text>
</comment>
<dbReference type="PROSITE" id="PS00028">
    <property type="entry name" value="ZINC_FINGER_C2H2_1"/>
    <property type="match status" value="1"/>
</dbReference>
<evidence type="ECO:0000313" key="3">
    <source>
        <dbReference type="Proteomes" id="UP001331761"/>
    </source>
</evidence>
<dbReference type="InterPro" id="IPR036236">
    <property type="entry name" value="Znf_C2H2_sf"/>
</dbReference>
<dbReference type="InterPro" id="IPR001810">
    <property type="entry name" value="F-box_dom"/>
</dbReference>
<evidence type="ECO:0000259" key="1">
    <source>
        <dbReference type="PROSITE" id="PS50181"/>
    </source>
</evidence>
<name>A0AAN8F1S9_TRICO</name>
<dbReference type="SUPFAM" id="SSF57667">
    <property type="entry name" value="beta-beta-alpha zinc fingers"/>
    <property type="match status" value="1"/>
</dbReference>
<sequence length="521" mass="59622">MEPLKIEKEDFLKCLLCDVSTPSKYELLQHIYRHLTYRKYQCSSCTELFYTEEEREVHCLERGHIHTYGMKVSAYCELYVSMLLRDSEYAFHNGSEAAVMQRSKANLGCNFDRASESSLTDVHNTVASFSHDQLLSSSFLIGFNCSFINLFIRFRFSRAVEEFLVSYNQKMSRGISDGDTTEATSKLTINLRDVPQSRTSVGVCQETFPWSRLPRGLQVKILQNLSRSDLDNCQLVNREMFGLIRCNERLMKRRVIEYMGIRCQSLLYLNCSEKGVSKVIDLKTYCTIRKASDPSRSTYQSASQPLWLHSLTTILHIVLKKADILHLEIDGGLTDTMMVAISLCLSNAGCRVHMLTISHLSAESVEQSMLLQFFHNITPSGICLLEPHAPRSLSQEVLFFIVGRKHFYLSCSDTIPINNYILAQLTATDFCIASPNEITYNGLISFAQRLASEKRNVIRGIIYSDYSYVFDQFSLEWMRDAGLKLISVKPYALVVSTKQLKTEERRHLDDLTNSSFIPCYL</sequence>
<dbReference type="PROSITE" id="PS50181">
    <property type="entry name" value="FBOX"/>
    <property type="match status" value="1"/>
</dbReference>